<dbReference type="RefSeq" id="WP_326071974.1">
    <property type="nucleotide sequence ID" value="NZ_JARLKY010000023.1"/>
</dbReference>
<protein>
    <submittedName>
        <fullName evidence="8">MFS transporter</fullName>
    </submittedName>
</protein>
<feature type="transmembrane region" description="Helical" evidence="6">
    <location>
        <begin position="20"/>
        <end position="42"/>
    </location>
</feature>
<keyword evidence="4 6" id="KW-1133">Transmembrane helix</keyword>
<evidence type="ECO:0000313" key="9">
    <source>
        <dbReference type="Proteomes" id="UP001338137"/>
    </source>
</evidence>
<comment type="subcellular location">
    <subcellularLocation>
        <location evidence="1">Cell membrane</location>
        <topology evidence="1">Multi-pass membrane protein</topology>
    </subcellularLocation>
</comment>
<organism evidence="8 9">
    <name type="scientific">Paenibacillus alba</name>
    <dbReference type="NCBI Taxonomy" id="1197127"/>
    <lineage>
        <taxon>Bacteria</taxon>
        <taxon>Bacillati</taxon>
        <taxon>Bacillota</taxon>
        <taxon>Bacilli</taxon>
        <taxon>Bacillales</taxon>
        <taxon>Paenibacillaceae</taxon>
        <taxon>Paenibacillus</taxon>
    </lineage>
</organism>
<reference evidence="8 9" key="1">
    <citation type="submission" date="2023-03" db="EMBL/GenBank/DDBJ databases">
        <title>Bacillus Genome Sequencing.</title>
        <authorList>
            <person name="Dunlap C."/>
        </authorList>
    </citation>
    <scope>NUCLEOTIDE SEQUENCE [LARGE SCALE GENOMIC DNA]</scope>
    <source>
        <strain evidence="8 9">BD-533</strain>
    </source>
</reference>
<dbReference type="InterPro" id="IPR020846">
    <property type="entry name" value="MFS_dom"/>
</dbReference>
<feature type="transmembrane region" description="Helical" evidence="6">
    <location>
        <begin position="104"/>
        <end position="130"/>
    </location>
</feature>
<feature type="transmembrane region" description="Helical" evidence="6">
    <location>
        <begin position="151"/>
        <end position="168"/>
    </location>
</feature>
<feature type="transmembrane region" description="Helical" evidence="6">
    <location>
        <begin position="214"/>
        <end position="233"/>
    </location>
</feature>
<dbReference type="InterPro" id="IPR011701">
    <property type="entry name" value="MFS"/>
</dbReference>
<feature type="transmembrane region" description="Helical" evidence="6">
    <location>
        <begin position="253"/>
        <end position="274"/>
    </location>
</feature>
<name>A0ABU6G0I7_9BACL</name>
<keyword evidence="5 6" id="KW-0472">Membrane</keyword>
<gene>
    <name evidence="8" type="ORF">P4I72_11110</name>
</gene>
<feature type="transmembrane region" description="Helical" evidence="6">
    <location>
        <begin position="351"/>
        <end position="378"/>
    </location>
</feature>
<dbReference type="SUPFAM" id="SSF103473">
    <property type="entry name" value="MFS general substrate transporter"/>
    <property type="match status" value="1"/>
</dbReference>
<feature type="transmembrane region" description="Helical" evidence="6">
    <location>
        <begin position="295"/>
        <end position="312"/>
    </location>
</feature>
<feature type="transmembrane region" description="Helical" evidence="6">
    <location>
        <begin position="174"/>
        <end position="193"/>
    </location>
</feature>
<feature type="domain" description="Major facilitator superfamily (MFS) profile" evidence="7">
    <location>
        <begin position="16"/>
        <end position="407"/>
    </location>
</feature>
<keyword evidence="2" id="KW-0813">Transport</keyword>
<dbReference type="PANTHER" id="PTHR23506">
    <property type="entry name" value="GH10249P"/>
    <property type="match status" value="1"/>
</dbReference>
<feature type="transmembrane region" description="Helical" evidence="6">
    <location>
        <begin position="79"/>
        <end position="98"/>
    </location>
</feature>
<sequence>MNLSSPEDRPGISQRPITIIAIVTAFCLLGDSMLYIVLPIYWREAGLNALWEVGFLLSINRFIRLPMTPLIGMLYKRMPLRTGLIFAILLAVATTIGYGVCKGFILWTILRCIWGISWSFLRMGGYLTIIHYADDSNRGRLMGRYNGISRLGSLVGMLFGGILVPLAGMGSVSVAFGSVMLAGLPFVAIYISGNSSGGADASVLKKEQRDKPKAIWTKSVISMIATGLIVYLIQTILSATLSLVIETNYSQQLLLIGFVVTSTMLSGVLQAARWGWEPFLATWIGLRSDGPRGRLPLFGLALLSSAAGYALVPWQLPIYMWCLVILLIMATSTALSTLMDALASDVARHSSAIAVMTAYSVATDMGSALGPMLIYLLIDLPGGLKYIYLGSAFLLLLVALWHRPGSKTGTTGLRNVIN</sequence>
<evidence type="ECO:0000313" key="8">
    <source>
        <dbReference type="EMBL" id="MEC0227673.1"/>
    </source>
</evidence>
<evidence type="ECO:0000259" key="7">
    <source>
        <dbReference type="PROSITE" id="PS50850"/>
    </source>
</evidence>
<feature type="transmembrane region" description="Helical" evidence="6">
    <location>
        <begin position="384"/>
        <end position="401"/>
    </location>
</feature>
<evidence type="ECO:0000256" key="1">
    <source>
        <dbReference type="ARBA" id="ARBA00004651"/>
    </source>
</evidence>
<feature type="transmembrane region" description="Helical" evidence="6">
    <location>
        <begin position="318"/>
        <end position="339"/>
    </location>
</feature>
<dbReference type="Pfam" id="PF07690">
    <property type="entry name" value="MFS_1"/>
    <property type="match status" value="1"/>
</dbReference>
<keyword evidence="9" id="KW-1185">Reference proteome</keyword>
<dbReference type="EMBL" id="JARLKY010000023">
    <property type="protein sequence ID" value="MEC0227673.1"/>
    <property type="molecule type" value="Genomic_DNA"/>
</dbReference>
<evidence type="ECO:0000256" key="3">
    <source>
        <dbReference type="ARBA" id="ARBA00022692"/>
    </source>
</evidence>
<evidence type="ECO:0000256" key="2">
    <source>
        <dbReference type="ARBA" id="ARBA00022448"/>
    </source>
</evidence>
<evidence type="ECO:0000256" key="5">
    <source>
        <dbReference type="ARBA" id="ARBA00023136"/>
    </source>
</evidence>
<dbReference type="Proteomes" id="UP001338137">
    <property type="component" value="Unassembled WGS sequence"/>
</dbReference>
<proteinExistence type="predicted"/>
<keyword evidence="3 6" id="KW-0812">Transmembrane</keyword>
<evidence type="ECO:0000256" key="4">
    <source>
        <dbReference type="ARBA" id="ARBA00022989"/>
    </source>
</evidence>
<dbReference type="Gene3D" id="1.20.1250.20">
    <property type="entry name" value="MFS general substrate transporter like domains"/>
    <property type="match status" value="1"/>
</dbReference>
<dbReference type="InterPro" id="IPR036259">
    <property type="entry name" value="MFS_trans_sf"/>
</dbReference>
<accession>A0ABU6G0I7</accession>
<dbReference type="PANTHER" id="PTHR23506:SF23">
    <property type="entry name" value="GH10249P"/>
    <property type="match status" value="1"/>
</dbReference>
<dbReference type="PROSITE" id="PS50850">
    <property type="entry name" value="MFS"/>
    <property type="match status" value="1"/>
</dbReference>
<dbReference type="InterPro" id="IPR050930">
    <property type="entry name" value="MFS_Vesicular_Transporter"/>
</dbReference>
<comment type="caution">
    <text evidence="8">The sequence shown here is derived from an EMBL/GenBank/DDBJ whole genome shotgun (WGS) entry which is preliminary data.</text>
</comment>
<evidence type="ECO:0000256" key="6">
    <source>
        <dbReference type="SAM" id="Phobius"/>
    </source>
</evidence>